<protein>
    <recommendedName>
        <fullName evidence="1">Reverse transcriptase domain-containing protein</fullName>
    </recommendedName>
</protein>
<evidence type="ECO:0000313" key="3">
    <source>
        <dbReference type="Proteomes" id="UP000322619"/>
    </source>
</evidence>
<sequence>MDYILADKLKITRPFVFLCGPNYERNKIADRRNILRENIHRIYKMQGQEVLPLIVDPFLAGKYIDFNKYSVQLLEEICAAVSCQTHILLDTMSVATELGIFANSTYSNELCVYIPKNSDVFNQGNVGTFVREVVLKNPAANIRYFEYRPRIIRRAYSSVFTAEHYAFNNDRIPKNIKEVLKEDAKGNKLICDLPIIYDDSTSIPSEVNHIAYTYKNSKLDINISIKLLFYIVTSIFQQEYPEITKGKIDDLTQAQLHNICTYTENAIINSVSFFLGIDRKSLTETHISTILKIDNKDAIQHIAKFILIYYTKSQFKFMELITSSEYTAIKMKIGEHPDVIFNLSKDQMQVVNFVVKNPELCYECVNLKLGKKVREIIKYAKSEEGDNAKKLHQSMNEMFREEYKHSIYSYAYHQGSSIRKCVDCHINSRSFVKMDIKNFFNCISKDILLKKIENDQNIDKRYEHLLNDIISSIYYNEKLPLGLVMSPIISDYYLFEFDGQVGKYCESKALIYTRYADDIMISSSSTIEEQLYMEIMDFVSNLLNRLNLKLNKDKCESVHFDKNQSFIRYIGINIVKGENGALNYLSVGKKYIYALAKDYLKYDNFCSALENITSEEKEKMQTNVFYMRTELIGKISFIRQIEGERGIERLKVRLCKYYPDIDLKAL</sequence>
<comment type="caution">
    <text evidence="2">The sequence shown here is derived from an EMBL/GenBank/DDBJ whole genome shotgun (WGS) entry which is preliminary data.</text>
</comment>
<dbReference type="InterPro" id="IPR043502">
    <property type="entry name" value="DNA/RNA_pol_sf"/>
</dbReference>
<dbReference type="PROSITE" id="PS50878">
    <property type="entry name" value="RT_POL"/>
    <property type="match status" value="1"/>
</dbReference>
<evidence type="ECO:0000313" key="2">
    <source>
        <dbReference type="EMBL" id="TYC84473.1"/>
    </source>
</evidence>
<feature type="domain" description="Reverse transcriptase" evidence="1">
    <location>
        <begin position="271"/>
        <end position="574"/>
    </location>
</feature>
<gene>
    <name evidence="2" type="ORF">FXB42_11945</name>
</gene>
<dbReference type="InterPro" id="IPR043128">
    <property type="entry name" value="Rev_trsase/Diguanyl_cyclase"/>
</dbReference>
<dbReference type="EMBL" id="VSLA01000025">
    <property type="protein sequence ID" value="TYC84473.1"/>
    <property type="molecule type" value="Genomic_DNA"/>
</dbReference>
<dbReference type="Proteomes" id="UP000322619">
    <property type="component" value="Unassembled WGS sequence"/>
</dbReference>
<organism evidence="2 3">
    <name type="scientific">Acetobacterium wieringae</name>
    <dbReference type="NCBI Taxonomy" id="52694"/>
    <lineage>
        <taxon>Bacteria</taxon>
        <taxon>Bacillati</taxon>
        <taxon>Bacillota</taxon>
        <taxon>Clostridia</taxon>
        <taxon>Eubacteriales</taxon>
        <taxon>Eubacteriaceae</taxon>
        <taxon>Acetobacterium</taxon>
    </lineage>
</organism>
<accession>A0A5D0WK77</accession>
<dbReference type="RefSeq" id="WP_148637966.1">
    <property type="nucleotide sequence ID" value="NZ_VSLA01000025.1"/>
</dbReference>
<dbReference type="InterPro" id="IPR000477">
    <property type="entry name" value="RT_dom"/>
</dbReference>
<name>A0A5D0WK77_9FIRM</name>
<dbReference type="SUPFAM" id="SSF56672">
    <property type="entry name" value="DNA/RNA polymerases"/>
    <property type="match status" value="1"/>
</dbReference>
<dbReference type="AlphaFoldDB" id="A0A5D0WK77"/>
<dbReference type="PANTHER" id="PTHR34047">
    <property type="entry name" value="NUCLEAR INTRON MATURASE 1, MITOCHONDRIAL-RELATED"/>
    <property type="match status" value="1"/>
</dbReference>
<dbReference type="InterPro" id="IPR051083">
    <property type="entry name" value="GrpII_Intron_Splice-Mob/Def"/>
</dbReference>
<reference evidence="2 3" key="1">
    <citation type="submission" date="2019-08" db="EMBL/GenBank/DDBJ databases">
        <title>Isolation and enrichment of carboxydotrophic bacteria from anaerobic sludge for the production of bio-based chemicals from syngas.</title>
        <authorList>
            <person name="Antares A.L."/>
            <person name="Moreira J."/>
            <person name="Diender M."/>
            <person name="Parshina S.N."/>
            <person name="Stams A.J.M."/>
            <person name="Alves M."/>
            <person name="Alves J.I."/>
            <person name="Sousa D.Z."/>
        </authorList>
    </citation>
    <scope>NUCLEOTIDE SEQUENCE [LARGE SCALE GENOMIC DNA]</scope>
    <source>
        <strain evidence="2 3">JM</strain>
    </source>
</reference>
<proteinExistence type="predicted"/>
<dbReference type="Pfam" id="PF00078">
    <property type="entry name" value="RVT_1"/>
    <property type="match status" value="1"/>
</dbReference>
<evidence type="ECO:0000259" key="1">
    <source>
        <dbReference type="PROSITE" id="PS50878"/>
    </source>
</evidence>
<dbReference type="Gene3D" id="3.30.70.270">
    <property type="match status" value="1"/>
</dbReference>